<dbReference type="PANTHER" id="PTHR24056">
    <property type="entry name" value="CELL DIVISION PROTEIN KINASE"/>
    <property type="match status" value="1"/>
</dbReference>
<dbReference type="Proteomes" id="UP000000768">
    <property type="component" value="Chromosome 2"/>
</dbReference>
<sequence length="572" mass="62760">MGCVHGRPTTSSPAPAATSSRRRDHPTVTQPQQEGVDSSDAATAAAAAAPEQQAAEKPEKVKRERRSRSSRSAAAAAAHAEVRLGGSFANKARGEQVAAGWPAWLSAVAGEAIDGWTPRRADSFEKIDKIGQGTYSNVYKARDSISGKIVALKKVRFDNLEPESVRFMAREILILRRLDHPNVIKLDGLVTSRMSCSLYLVFDYMVHDLAGLAASPDIKFTLPQVKCYVHQLLSGLEHCHNRGVLHRDIKGSNLLLDNNGVLKIGDFGLASFFDPNHKQPMTSRVVTLWYRPPELLLGATDYGVGIDLWSAGCILAELLAGKPIMPGRTEVEQLHKIFKLCGSPTEEYWKKSKLPHATIFKPQQPYKRRIADTFKDFPQTAIRLIETLLAIDPADRLTATSALNSDFFATEPYACEPSSLPQYPPSKEMDAKRRDEEARRLRAAGGRANGDGTRKTRTRDRPRAVPAPEANAELQANIDKRRLITHANAKSKSEKFPPPHQDGALGFPLGCSNHMEPSFEPPDPSSFSTVFPFDKSTVPTWSGPLADSAAGNQKRKHKSGRSSKQPATARAR</sequence>
<evidence type="ECO:0000256" key="3">
    <source>
        <dbReference type="ARBA" id="ARBA00022527"/>
    </source>
</evidence>
<dbReference type="InParanoid" id="A0A1B6QG67"/>
<reference evidence="14" key="2">
    <citation type="journal article" date="2018" name="Plant J.">
        <title>The Sorghum bicolor reference genome: improved assembly, gene annotations, a transcriptome atlas, and signatures of genome organization.</title>
        <authorList>
            <person name="McCormick R.F."/>
            <person name="Truong S.K."/>
            <person name="Sreedasyam A."/>
            <person name="Jenkins J."/>
            <person name="Shu S."/>
            <person name="Sims D."/>
            <person name="Kennedy M."/>
            <person name="Amirebrahimi M."/>
            <person name="Weers B.D."/>
            <person name="McKinley B."/>
            <person name="Mattison A."/>
            <person name="Morishige D.T."/>
            <person name="Grimwood J."/>
            <person name="Schmutz J."/>
            <person name="Mullet J.E."/>
        </authorList>
    </citation>
    <scope>NUCLEOTIDE SEQUENCE [LARGE SCALE GENOMIC DNA]</scope>
    <source>
        <strain evidence="14">cv. BTx623</strain>
    </source>
</reference>
<evidence type="ECO:0000256" key="9">
    <source>
        <dbReference type="ARBA" id="ARBA00049280"/>
    </source>
</evidence>
<dbReference type="PROSITE" id="PS00108">
    <property type="entry name" value="PROTEIN_KINASE_ST"/>
    <property type="match status" value="1"/>
</dbReference>
<dbReference type="GO" id="GO:0005524">
    <property type="term" value="F:ATP binding"/>
    <property type="evidence" value="ECO:0007669"/>
    <property type="project" value="UniProtKB-UniRule"/>
</dbReference>
<evidence type="ECO:0000256" key="4">
    <source>
        <dbReference type="ARBA" id="ARBA00022553"/>
    </source>
</evidence>
<accession>A0A1B6QG67</accession>
<evidence type="ECO:0000256" key="5">
    <source>
        <dbReference type="ARBA" id="ARBA00022679"/>
    </source>
</evidence>
<organism evidence="13 14">
    <name type="scientific">Sorghum bicolor</name>
    <name type="common">Sorghum</name>
    <name type="synonym">Sorghum vulgare</name>
    <dbReference type="NCBI Taxonomy" id="4558"/>
    <lineage>
        <taxon>Eukaryota</taxon>
        <taxon>Viridiplantae</taxon>
        <taxon>Streptophyta</taxon>
        <taxon>Embryophyta</taxon>
        <taxon>Tracheophyta</taxon>
        <taxon>Spermatophyta</taxon>
        <taxon>Magnoliopsida</taxon>
        <taxon>Liliopsida</taxon>
        <taxon>Poales</taxon>
        <taxon>Poaceae</taxon>
        <taxon>PACMAD clade</taxon>
        <taxon>Panicoideae</taxon>
        <taxon>Andropogonodae</taxon>
        <taxon>Andropogoneae</taxon>
        <taxon>Sorghinae</taxon>
        <taxon>Sorghum</taxon>
    </lineage>
</organism>
<keyword evidence="5" id="KW-0808">Transferase</keyword>
<dbReference type="PROSITE" id="PS50011">
    <property type="entry name" value="PROTEIN_KINASE_DOM"/>
    <property type="match status" value="1"/>
</dbReference>
<dbReference type="SUPFAM" id="SSF56112">
    <property type="entry name" value="Protein kinase-like (PK-like)"/>
    <property type="match status" value="1"/>
</dbReference>
<feature type="region of interest" description="Disordered" evidence="11">
    <location>
        <begin position="1"/>
        <end position="76"/>
    </location>
</feature>
<feature type="compositionally biased region" description="Low complexity" evidence="11">
    <location>
        <begin position="7"/>
        <end position="19"/>
    </location>
</feature>
<gene>
    <name evidence="13" type="ORF">SORBI_3002G408800</name>
</gene>
<evidence type="ECO:0000259" key="12">
    <source>
        <dbReference type="PROSITE" id="PS50011"/>
    </source>
</evidence>
<evidence type="ECO:0000256" key="6">
    <source>
        <dbReference type="ARBA" id="ARBA00022741"/>
    </source>
</evidence>
<evidence type="ECO:0000256" key="11">
    <source>
        <dbReference type="SAM" id="MobiDB-lite"/>
    </source>
</evidence>
<dbReference type="GO" id="GO:0032968">
    <property type="term" value="P:positive regulation of transcription elongation by RNA polymerase II"/>
    <property type="evidence" value="ECO:0000318"/>
    <property type="project" value="GO_Central"/>
</dbReference>
<dbReference type="Gene3D" id="3.30.200.20">
    <property type="entry name" value="Phosphorylase Kinase, domain 1"/>
    <property type="match status" value="1"/>
</dbReference>
<feature type="region of interest" description="Disordered" evidence="11">
    <location>
        <begin position="489"/>
        <end position="572"/>
    </location>
</feature>
<dbReference type="eggNOG" id="KOG0600">
    <property type="taxonomic scope" value="Eukaryota"/>
</dbReference>
<proteinExistence type="inferred from homology"/>
<dbReference type="CDD" id="cd07840">
    <property type="entry name" value="STKc_CDK9_like"/>
    <property type="match status" value="1"/>
</dbReference>
<keyword evidence="4" id="KW-0597">Phosphoprotein</keyword>
<dbReference type="GO" id="GO:0000307">
    <property type="term" value="C:cyclin-dependent protein kinase holoenzyme complex"/>
    <property type="evidence" value="ECO:0000318"/>
    <property type="project" value="GO_Central"/>
</dbReference>
<comment type="similarity">
    <text evidence="1">Belongs to the protein kinase superfamily. CMGC Ser/Thr protein kinase family. CDC2/CDKX subfamily.</text>
</comment>
<evidence type="ECO:0000256" key="1">
    <source>
        <dbReference type="ARBA" id="ARBA00006485"/>
    </source>
</evidence>
<dbReference type="OMA" id="YACEPAD"/>
<dbReference type="AlphaFoldDB" id="A0A1B6QG67"/>
<dbReference type="InterPro" id="IPR011009">
    <property type="entry name" value="Kinase-like_dom_sf"/>
</dbReference>
<protein>
    <recommendedName>
        <fullName evidence="2">[RNA-polymerase]-subunit kinase</fullName>
        <ecNumber evidence="2">2.7.11.23</ecNumber>
    </recommendedName>
</protein>
<evidence type="ECO:0000256" key="10">
    <source>
        <dbReference type="PROSITE-ProRule" id="PRU10141"/>
    </source>
</evidence>
<dbReference type="InterPro" id="IPR017441">
    <property type="entry name" value="Protein_kinase_ATP_BS"/>
</dbReference>
<dbReference type="InterPro" id="IPR008271">
    <property type="entry name" value="Ser/Thr_kinase_AS"/>
</dbReference>
<keyword evidence="8 10" id="KW-0067">ATP-binding</keyword>
<dbReference type="GO" id="GO:0005634">
    <property type="term" value="C:nucleus"/>
    <property type="evidence" value="ECO:0000318"/>
    <property type="project" value="GO_Central"/>
</dbReference>
<evidence type="ECO:0000256" key="7">
    <source>
        <dbReference type="ARBA" id="ARBA00022777"/>
    </source>
</evidence>
<dbReference type="Gramene" id="KXG36890">
    <property type="protein sequence ID" value="KXG36890"/>
    <property type="gene ID" value="SORBI_3002G408800"/>
</dbReference>
<feature type="compositionally biased region" description="Basic and acidic residues" evidence="11">
    <location>
        <begin position="427"/>
        <end position="440"/>
    </location>
</feature>
<feature type="domain" description="Protein kinase" evidence="12">
    <location>
        <begin position="124"/>
        <end position="408"/>
    </location>
</feature>
<dbReference type="STRING" id="4558.A0A1B6QG67"/>
<dbReference type="FunFam" id="1.10.510.10:FF:000043">
    <property type="entry name" value="probable serine/threonine-protein kinase At1g54610"/>
    <property type="match status" value="1"/>
</dbReference>
<dbReference type="Pfam" id="PF00069">
    <property type="entry name" value="Pkinase"/>
    <property type="match status" value="1"/>
</dbReference>
<name>A0A1B6QG67_SORBI</name>
<keyword evidence="14" id="KW-1185">Reference proteome</keyword>
<dbReference type="SMART" id="SM00220">
    <property type="entry name" value="S_TKc"/>
    <property type="match status" value="1"/>
</dbReference>
<evidence type="ECO:0000256" key="8">
    <source>
        <dbReference type="ARBA" id="ARBA00022840"/>
    </source>
</evidence>
<feature type="binding site" evidence="10">
    <location>
        <position position="153"/>
    </location>
    <ligand>
        <name>ATP</name>
        <dbReference type="ChEBI" id="CHEBI:30616"/>
    </ligand>
</feature>
<feature type="compositionally biased region" description="Polar residues" evidence="11">
    <location>
        <begin position="27"/>
        <end position="36"/>
    </location>
</feature>
<keyword evidence="6 10" id="KW-0547">Nucleotide-binding</keyword>
<reference evidence="13 14" key="1">
    <citation type="journal article" date="2009" name="Nature">
        <title>The Sorghum bicolor genome and the diversification of grasses.</title>
        <authorList>
            <person name="Paterson A.H."/>
            <person name="Bowers J.E."/>
            <person name="Bruggmann R."/>
            <person name="Dubchak I."/>
            <person name="Grimwood J."/>
            <person name="Gundlach H."/>
            <person name="Haberer G."/>
            <person name="Hellsten U."/>
            <person name="Mitros T."/>
            <person name="Poliakov A."/>
            <person name="Schmutz J."/>
            <person name="Spannagl M."/>
            <person name="Tang H."/>
            <person name="Wang X."/>
            <person name="Wicker T."/>
            <person name="Bharti A.K."/>
            <person name="Chapman J."/>
            <person name="Feltus F.A."/>
            <person name="Gowik U."/>
            <person name="Grigoriev I.V."/>
            <person name="Lyons E."/>
            <person name="Maher C.A."/>
            <person name="Martis M."/>
            <person name="Narechania A."/>
            <person name="Otillar R.P."/>
            <person name="Penning B.W."/>
            <person name="Salamov A.A."/>
            <person name="Wang Y."/>
            <person name="Zhang L."/>
            <person name="Carpita N.C."/>
            <person name="Freeling M."/>
            <person name="Gingle A.R."/>
            <person name="Hash C.T."/>
            <person name="Keller B."/>
            <person name="Klein P."/>
            <person name="Kresovich S."/>
            <person name="McCann M.C."/>
            <person name="Ming R."/>
            <person name="Peterson D.G."/>
            <person name="Mehboob-ur-Rahman"/>
            <person name="Ware D."/>
            <person name="Westhoff P."/>
            <person name="Mayer K.F."/>
            <person name="Messing J."/>
            <person name="Rokhsar D.S."/>
        </authorList>
    </citation>
    <scope>NUCLEOTIDE SEQUENCE [LARGE SCALE GENOMIC DNA]</scope>
    <source>
        <strain evidence="14">cv. BTx623</strain>
    </source>
</reference>
<keyword evidence="7" id="KW-0418">Kinase</keyword>
<keyword evidence="3" id="KW-0723">Serine/threonine-protein kinase</keyword>
<dbReference type="EMBL" id="CM000761">
    <property type="protein sequence ID" value="KXG36890.1"/>
    <property type="molecule type" value="Genomic_DNA"/>
</dbReference>
<dbReference type="GO" id="GO:0008353">
    <property type="term" value="F:RNA polymerase II CTD heptapeptide repeat kinase activity"/>
    <property type="evidence" value="ECO:0000318"/>
    <property type="project" value="GO_Central"/>
</dbReference>
<dbReference type="PROSITE" id="PS00107">
    <property type="entry name" value="PROTEIN_KINASE_ATP"/>
    <property type="match status" value="1"/>
</dbReference>
<evidence type="ECO:0000256" key="2">
    <source>
        <dbReference type="ARBA" id="ARBA00012409"/>
    </source>
</evidence>
<dbReference type="OrthoDB" id="28397at2759"/>
<dbReference type="FunFam" id="3.30.200.20:FF:000021">
    <property type="entry name" value="probable serine/threonine-protein kinase At1g54610"/>
    <property type="match status" value="1"/>
</dbReference>
<dbReference type="Gene3D" id="1.10.510.10">
    <property type="entry name" value="Transferase(Phosphotransferase) domain 1"/>
    <property type="match status" value="1"/>
</dbReference>
<dbReference type="PANTHER" id="PTHR24056:SF219">
    <property type="entry name" value="PROTEIN KINASE DOMAIN-CONTAINING PROTEIN"/>
    <property type="match status" value="1"/>
</dbReference>
<comment type="catalytic activity">
    <reaction evidence="9">
        <text>[DNA-directed RNA polymerase] + ATP = phospho-[DNA-directed RNA polymerase] + ADP + H(+)</text>
        <dbReference type="Rhea" id="RHEA:10216"/>
        <dbReference type="Rhea" id="RHEA-COMP:11321"/>
        <dbReference type="Rhea" id="RHEA-COMP:11322"/>
        <dbReference type="ChEBI" id="CHEBI:15378"/>
        <dbReference type="ChEBI" id="CHEBI:30616"/>
        <dbReference type="ChEBI" id="CHEBI:43176"/>
        <dbReference type="ChEBI" id="CHEBI:68546"/>
        <dbReference type="ChEBI" id="CHEBI:456216"/>
        <dbReference type="EC" id="2.7.11.23"/>
    </reaction>
</comment>
<evidence type="ECO:0000313" key="14">
    <source>
        <dbReference type="Proteomes" id="UP000000768"/>
    </source>
</evidence>
<evidence type="ECO:0000313" key="13">
    <source>
        <dbReference type="EMBL" id="KXG36890.1"/>
    </source>
</evidence>
<feature type="compositionally biased region" description="Low complexity" evidence="11">
    <location>
        <begin position="41"/>
        <end position="53"/>
    </location>
</feature>
<dbReference type="InterPro" id="IPR000719">
    <property type="entry name" value="Prot_kinase_dom"/>
</dbReference>
<dbReference type="EC" id="2.7.11.23" evidence="2"/>
<feature type="region of interest" description="Disordered" evidence="11">
    <location>
        <begin position="418"/>
        <end position="476"/>
    </location>
</feature>
<dbReference type="InterPro" id="IPR050108">
    <property type="entry name" value="CDK"/>
</dbReference>